<keyword evidence="2" id="KW-1185">Reference proteome</keyword>
<dbReference type="RefSeq" id="WP_148856113.1">
    <property type="nucleotide sequence ID" value="NZ_PHNJ01000001.1"/>
</dbReference>
<evidence type="ECO:0000313" key="2">
    <source>
        <dbReference type="Proteomes" id="UP000766904"/>
    </source>
</evidence>
<dbReference type="Proteomes" id="UP000766904">
    <property type="component" value="Unassembled WGS sequence"/>
</dbReference>
<organism evidence="1 2">
    <name type="scientific">Natronococcus pandeyae</name>
    <dbReference type="NCBI Taxonomy" id="2055836"/>
    <lineage>
        <taxon>Archaea</taxon>
        <taxon>Methanobacteriati</taxon>
        <taxon>Methanobacteriota</taxon>
        <taxon>Stenosarchaea group</taxon>
        <taxon>Halobacteria</taxon>
        <taxon>Halobacteriales</taxon>
        <taxon>Natrialbaceae</taxon>
        <taxon>Natronococcus</taxon>
    </lineage>
</organism>
<dbReference type="OrthoDB" id="206019at2157"/>
<evidence type="ECO:0000313" key="1">
    <source>
        <dbReference type="EMBL" id="TYL40325.1"/>
    </source>
</evidence>
<evidence type="ECO:0008006" key="3">
    <source>
        <dbReference type="Google" id="ProtNLM"/>
    </source>
</evidence>
<sequence>MERRKFLIGTGSTAIGASALVGSGAFSFVRAERDVELNVESDENAYLGLGETSAYASGTEDGQLELHWGETDHGGEGLNENADSRFDDVFKITNQGTNDARISFHDTEGEVGYDSPGATWYYSEDSGWEDNEVNEDNPVIEPGEELYIHVIFWLTEYGEDDLPEHLGIVAEEP</sequence>
<proteinExistence type="predicted"/>
<reference evidence="1" key="1">
    <citation type="submission" date="2017-11" db="EMBL/GenBank/DDBJ databases">
        <authorList>
            <person name="Kajale S.C."/>
            <person name="Sharma A."/>
        </authorList>
    </citation>
    <scope>NUCLEOTIDE SEQUENCE</scope>
    <source>
        <strain evidence="1">LS1_42</strain>
    </source>
</reference>
<comment type="caution">
    <text evidence="1">The sequence shown here is derived from an EMBL/GenBank/DDBJ whole genome shotgun (WGS) entry which is preliminary data.</text>
</comment>
<protein>
    <recommendedName>
        <fullName evidence="3">DUF1102 domain-containing protein</fullName>
    </recommendedName>
</protein>
<gene>
    <name evidence="1" type="ORF">CV102_01745</name>
</gene>
<dbReference type="AlphaFoldDB" id="A0A8J8Q4N7"/>
<dbReference type="EMBL" id="PHNJ01000001">
    <property type="protein sequence ID" value="TYL40325.1"/>
    <property type="molecule type" value="Genomic_DNA"/>
</dbReference>
<accession>A0A8J8Q4N7</accession>
<name>A0A8J8Q4N7_9EURY</name>